<protein>
    <submittedName>
        <fullName evidence="1">Uncharacterized protein</fullName>
    </submittedName>
</protein>
<proteinExistence type="predicted"/>
<dbReference type="AlphaFoldDB" id="A0A6G1QIX4"/>
<gene>
    <name evidence="1" type="ORF">EXN66_Car018092</name>
</gene>
<keyword evidence="2" id="KW-1185">Reference proteome</keyword>
<sequence length="53" mass="5812">MKMMLQKLDRRTFTDVLLLADSQLGVSRAFGSFLPSRANNTIHFIASGTSLPG</sequence>
<accession>A0A6G1QIX4</accession>
<evidence type="ECO:0000313" key="2">
    <source>
        <dbReference type="Proteomes" id="UP000503349"/>
    </source>
</evidence>
<reference evidence="1 2" key="1">
    <citation type="submission" date="2019-02" db="EMBL/GenBank/DDBJ databases">
        <title>Opniocepnalus argus genome.</title>
        <authorList>
            <person name="Zhou C."/>
            <person name="Xiao S."/>
        </authorList>
    </citation>
    <scope>NUCLEOTIDE SEQUENCE [LARGE SCALE GENOMIC DNA]</scope>
    <source>
        <strain evidence="1">OARG1902GOOAL</strain>
        <tissue evidence="1">Muscle</tissue>
    </source>
</reference>
<name>A0A6G1QIX4_CHAAH</name>
<reference evidence="2" key="2">
    <citation type="submission" date="2019-02" db="EMBL/GenBank/DDBJ databases">
        <title>Opniocepnalus argus Var Kimnra genome.</title>
        <authorList>
            <person name="Zhou C."/>
            <person name="Xiao S."/>
        </authorList>
    </citation>
    <scope>NUCLEOTIDE SEQUENCE [LARGE SCALE GENOMIC DNA]</scope>
</reference>
<dbReference type="Proteomes" id="UP000503349">
    <property type="component" value="Chromosome 17"/>
</dbReference>
<organism evidence="1 2">
    <name type="scientific">Channa argus</name>
    <name type="common">Northern snakehead</name>
    <name type="synonym">Ophicephalus argus</name>
    <dbReference type="NCBI Taxonomy" id="215402"/>
    <lineage>
        <taxon>Eukaryota</taxon>
        <taxon>Metazoa</taxon>
        <taxon>Chordata</taxon>
        <taxon>Craniata</taxon>
        <taxon>Vertebrata</taxon>
        <taxon>Euteleostomi</taxon>
        <taxon>Actinopterygii</taxon>
        <taxon>Neopterygii</taxon>
        <taxon>Teleostei</taxon>
        <taxon>Neoteleostei</taxon>
        <taxon>Acanthomorphata</taxon>
        <taxon>Anabantaria</taxon>
        <taxon>Anabantiformes</taxon>
        <taxon>Channoidei</taxon>
        <taxon>Channidae</taxon>
        <taxon>Channa</taxon>
    </lineage>
</organism>
<dbReference type="EMBL" id="CM015728">
    <property type="protein sequence ID" value="KAF3702404.1"/>
    <property type="molecule type" value="Genomic_DNA"/>
</dbReference>
<evidence type="ECO:0000313" key="1">
    <source>
        <dbReference type="EMBL" id="KAF3702404.1"/>
    </source>
</evidence>